<dbReference type="Pfam" id="PF00063">
    <property type="entry name" value="Myosin_head"/>
    <property type="match status" value="1"/>
</dbReference>
<dbReference type="GO" id="GO:0004100">
    <property type="term" value="F:chitin synthase activity"/>
    <property type="evidence" value="ECO:0007669"/>
    <property type="project" value="UniProtKB-EC"/>
</dbReference>
<evidence type="ECO:0000256" key="16">
    <source>
        <dbReference type="PROSITE-ProRule" id="PRU00782"/>
    </source>
</evidence>
<dbReference type="Gene3D" id="1.20.58.530">
    <property type="match status" value="1"/>
</dbReference>
<evidence type="ECO:0000256" key="11">
    <source>
        <dbReference type="ARBA" id="ARBA00023136"/>
    </source>
</evidence>
<dbReference type="GO" id="GO:0016459">
    <property type="term" value="C:myosin complex"/>
    <property type="evidence" value="ECO:0007669"/>
    <property type="project" value="UniProtKB-KW"/>
</dbReference>
<feature type="region of interest" description="Actin-binding" evidence="16">
    <location>
        <begin position="674"/>
        <end position="696"/>
    </location>
</feature>
<evidence type="ECO:0000259" key="19">
    <source>
        <dbReference type="PROSITE" id="PS50255"/>
    </source>
</evidence>
<dbReference type="InterPro" id="IPR001609">
    <property type="entry name" value="Myosin_head_motor_dom-like"/>
</dbReference>
<gene>
    <name evidence="22" type="ORF">NliqN6_0983</name>
</gene>
<evidence type="ECO:0000256" key="4">
    <source>
        <dbReference type="ARBA" id="ARBA00022676"/>
    </source>
</evidence>
<dbReference type="Gene3D" id="1.20.120.720">
    <property type="entry name" value="Myosin VI head, motor domain, U50 subdomain"/>
    <property type="match status" value="1"/>
</dbReference>
<dbReference type="InterPro" id="IPR036037">
    <property type="entry name" value="MYSc_Myo17"/>
</dbReference>
<accession>A0A8H3YEA9</accession>
<feature type="region of interest" description="Disordered" evidence="17">
    <location>
        <begin position="594"/>
        <end position="654"/>
    </location>
</feature>
<dbReference type="GO" id="GO:0005886">
    <property type="term" value="C:plasma membrane"/>
    <property type="evidence" value="ECO:0007669"/>
    <property type="project" value="UniProtKB-SubCell"/>
</dbReference>
<dbReference type="InterPro" id="IPR014876">
    <property type="entry name" value="DEK_C"/>
</dbReference>
<proteinExistence type="inferred from homology"/>
<keyword evidence="9 18" id="KW-1133">Transmembrane helix</keyword>
<feature type="binding site" evidence="16">
    <location>
        <begin position="125"/>
        <end position="132"/>
    </location>
    <ligand>
        <name>ATP</name>
        <dbReference type="ChEBI" id="CHEBI:30616"/>
    </ligand>
</feature>
<dbReference type="GO" id="GO:0005524">
    <property type="term" value="F:ATP binding"/>
    <property type="evidence" value="ECO:0007669"/>
    <property type="project" value="UniProtKB-UniRule"/>
</dbReference>
<feature type="transmembrane region" description="Helical" evidence="18">
    <location>
        <begin position="1671"/>
        <end position="1692"/>
    </location>
</feature>
<dbReference type="PANTHER" id="PTHR22914">
    <property type="entry name" value="CHITIN SYNTHASE"/>
    <property type="match status" value="1"/>
</dbReference>
<dbReference type="PRINTS" id="PR00193">
    <property type="entry name" value="MYOSINHEAVY"/>
</dbReference>
<evidence type="ECO:0000256" key="6">
    <source>
        <dbReference type="ARBA" id="ARBA00022692"/>
    </source>
</evidence>
<dbReference type="SMART" id="SM01117">
    <property type="entry name" value="Cyt-b5"/>
    <property type="match status" value="2"/>
</dbReference>
<keyword evidence="10 16" id="KW-0518">Myosin</keyword>
<evidence type="ECO:0000256" key="10">
    <source>
        <dbReference type="ARBA" id="ARBA00023123"/>
    </source>
</evidence>
<dbReference type="PROSITE" id="PS51456">
    <property type="entry name" value="MYOSIN_MOTOR"/>
    <property type="match status" value="1"/>
</dbReference>
<dbReference type="Gene3D" id="1.10.10.820">
    <property type="match status" value="1"/>
</dbReference>
<comment type="similarity">
    <text evidence="16">Belongs to the TRAFAC class myosin-kinesin ATPase superfamily. Myosin family.</text>
</comment>
<evidence type="ECO:0000259" key="20">
    <source>
        <dbReference type="PROSITE" id="PS51456"/>
    </source>
</evidence>
<feature type="transmembrane region" description="Helical" evidence="18">
    <location>
        <begin position="1699"/>
        <end position="1722"/>
    </location>
</feature>
<feature type="transmembrane region" description="Helical" evidence="18">
    <location>
        <begin position="1247"/>
        <end position="1269"/>
    </location>
</feature>
<keyword evidence="3" id="KW-1003">Cell membrane</keyword>
<keyword evidence="13" id="KW-0325">Glycoprotein</keyword>
<evidence type="ECO:0000256" key="5">
    <source>
        <dbReference type="ARBA" id="ARBA00022679"/>
    </source>
</evidence>
<dbReference type="InterPro" id="IPR036961">
    <property type="entry name" value="Kinesin_motor_dom_sf"/>
</dbReference>
<evidence type="ECO:0000313" key="22">
    <source>
        <dbReference type="EMBL" id="GHJ84581.1"/>
    </source>
</evidence>
<evidence type="ECO:0000256" key="15">
    <source>
        <dbReference type="ARBA" id="ARBA00048014"/>
    </source>
</evidence>
<evidence type="ECO:0000256" key="9">
    <source>
        <dbReference type="ARBA" id="ARBA00022989"/>
    </source>
</evidence>
<evidence type="ECO:0000256" key="3">
    <source>
        <dbReference type="ARBA" id="ARBA00022475"/>
    </source>
</evidence>
<feature type="compositionally biased region" description="Basic residues" evidence="17">
    <location>
        <begin position="615"/>
        <end position="628"/>
    </location>
</feature>
<keyword evidence="4" id="KW-0328">Glycosyltransferase</keyword>
<dbReference type="PROSITE" id="PS51998">
    <property type="entry name" value="DEK_C"/>
    <property type="match status" value="1"/>
</dbReference>
<dbReference type="PANTHER" id="PTHR22914:SF45">
    <property type="entry name" value="CHITIN SYNTHASE"/>
    <property type="match status" value="1"/>
</dbReference>
<reference evidence="22" key="1">
    <citation type="submission" date="2020-07" db="EMBL/GenBank/DDBJ databases">
        <title>Draft Genome Sequence of a Deep-Sea Yeast, Naganishia (Cryptococcus) liquefaciens strain N6.</title>
        <authorList>
            <person name="Han Y.W."/>
            <person name="Kajitani R."/>
            <person name="Morimoto H."/>
            <person name="Parhat M."/>
            <person name="Tsubouchi H."/>
            <person name="Bakenova O."/>
            <person name="Ogata M."/>
            <person name="Argunhan B."/>
            <person name="Aoki R."/>
            <person name="Kajiwara S."/>
            <person name="Itoh T."/>
            <person name="Iwasaki H."/>
        </authorList>
    </citation>
    <scope>NUCLEOTIDE SEQUENCE</scope>
    <source>
        <strain evidence="22">N6</strain>
    </source>
</reference>
<dbReference type="GO" id="GO:0003779">
    <property type="term" value="F:actin binding"/>
    <property type="evidence" value="ECO:0007669"/>
    <property type="project" value="UniProtKB-KW"/>
</dbReference>
<evidence type="ECO:0000256" key="17">
    <source>
        <dbReference type="SAM" id="MobiDB-lite"/>
    </source>
</evidence>
<dbReference type="InterPro" id="IPR036400">
    <property type="entry name" value="Cyt_B5-like_heme/steroid_sf"/>
</dbReference>
<keyword evidence="12 16" id="KW-0505">Motor protein</keyword>
<keyword evidence="23" id="KW-1185">Reference proteome</keyword>
<comment type="caution">
    <text evidence="22">The sequence shown here is derived from an EMBL/GenBank/DDBJ whole genome shotgun (WGS) entry which is preliminary data.</text>
</comment>
<organism evidence="22 23">
    <name type="scientific">Naganishia liquefaciens</name>
    <dbReference type="NCBI Taxonomy" id="104408"/>
    <lineage>
        <taxon>Eukaryota</taxon>
        <taxon>Fungi</taxon>
        <taxon>Dikarya</taxon>
        <taxon>Basidiomycota</taxon>
        <taxon>Agaricomycotina</taxon>
        <taxon>Tremellomycetes</taxon>
        <taxon>Filobasidiales</taxon>
        <taxon>Filobasidiaceae</taxon>
        <taxon>Naganishia</taxon>
    </lineage>
</organism>
<evidence type="ECO:0000256" key="1">
    <source>
        <dbReference type="ARBA" id="ARBA00004651"/>
    </source>
</evidence>
<sequence>MASRNPSRFEVTEDITQLPSIADDTILACLRERYLNDKPYTSMSASALISLNPYKHFEANSDTSLAEYAHAYWSVNEELLRGREGEDGGWARGEDVTPPHIFKLAMDAYYHMRRTGTDQAIMINGETGSGKSEARRLSIKAISQLSAVGMGKRSAKMATQVANGEFILETFGNARTHQTENASRFGKYTELQFSASGKLVGSKTLPYYLEKARTSSPPTGERNFHIFYYMTAGATQEERAHLMLGDASAYRYLGNRFGHGFTGGRNAHTEEDAARFDQLKEAFKAIGMSKRWVAQVCQLAAAILHLGNIDFEENKGKNEEAAIVSNTDVLETVAEFLGVTTTSLEGVLSYKSKLIHKELCTIFLDAEAASANRDELAQTLYSLLFSWLVEHINQKLCRDDFASLIGLLDFPGFQNLSGTSSRPNSLDQLCVNYANERLQAFIYDRVMISRQQEMTDEGLAAVSPPVGFFDNRACLKLLDGIIINTDELARKSKSTEHDMMKVFQKEYGNHGHFKLSGMDRSGYATFTISHYNGPVTYSSEAFLERDADVINPDFVQLLRRSPGVESNARRVPTATLDGGGSTNEFIQQLFESKAVSTEHHPQDNDTIVAAQQPVKPRRAPSTRRKGGRPTRLPSVGEEREDQEDRDEAAVVGGGNDQAPIRGVRCVLGEFRGAMDLLYDALSECQPWYIFCLNPNDAHLPNQVETRGLRASIKSMGFVELARKMSTSFEVSLMYAEACERYADELNAYGIPHGGVTPAVDAIRSLAAAKHWQEGDMAIGNHKVFLSHRAFHALEDRLRLYEEDTQNGKQRNLADIQSGQVKEDPFSPYRQSTLLMNYQGPFADNDYNNSRADLPLASRAAREYEELPPDADDDFADRKTLNYDDRYTSRYGDTMSYAGTEAYAPSKNMFDTADNKAYLNEKDPDKEPLDGEIAEEYRISPARKRWMILVTMLTFLAPHWLLKRIPRFRRDDIRQAWKEKLAINLIIWFICGCAVFVIAILGNLICPTEHVYSTGELAAHNYDDDPNNAYISIRGEVFDLTSFASTHLSVVPVVPTKSIMVYSGLDASSLFPVQVSALCDGIDGSVSPWVTDSATNTTDINAQYHDFRAYTNDSRPDWYYEQMVYLRYNHRMGFMGYTSKEIKSLAKSGNAVAIIDNLVYDLTTYISQGGGGFRVPDGYAVPPDTSRKYIADGVISLFQQNAGQDITQLFDNLAGSLGQDVVNRQKTCLRNLFVKGKVDNRNSPQCLFATYILLVLSIIMVAIIGFKFIAAIHFGSARAPEDHDKFVICQVPCYSEGEDSLRRTIDSLARLKYDDKRKLILVVCDGNVTGAGNGKPTPDIVLDILGNPNDETEKLSFLSLGDGAKQHNMGKVYSGLYECAGHVVPYLVIVKTGKPTEKQKPGNRGKRDSQMIVMHFLNKVHFDAPMNPLELEMYHQIKNVIGVNPTFYEYIFTVDADTTVEEYALNRLVSAMVHDKKIIAACGETELANPKKTIITMMQVYEYFISHHLAKSFESLFNSITCLPGCFSIYRLRTPDTHKPLFISNQIIHEYSENRVDTLHLKNLLHLGEDRYLTTLILKNFPTYKTKFVRDAHAFTVAPDDYKVLLSQRRRWINSTIHNLVELTGIEGLCGFCCFSMRAIVFVDLLSTIIAPVTVAYIVYLLYLVIGEGKTIPVLSIVLLAAIYGLQALIFIFRLRWDMIAWMIFYILAIPLFSFFLPLYSFWQMDDFSWGATRVLAGHKGKVILVHDEGKFDPKSIPEKTWRDYENELWDNDADNHSLNSYQPEKQGYDDISHAPSFYGDGGAYAGSRASSAFGQNRYGSYREDMPPPAPAPGSATTRQSAYNLPVVGVYDRGSSYGAYTQFPADPLTGAPGMVKSESYQRVAAAASAAPSLHHRDSSAPLLPDYAPAGAISLGAEAITDTALESEIREICRGADLDTLTKKGVRRELERRFGVDLAARKETINTLIARVLSEF</sequence>
<feature type="domain" description="DEK-C" evidence="21">
    <location>
        <begin position="1917"/>
        <end position="1972"/>
    </location>
</feature>
<dbReference type="Proteomes" id="UP000620104">
    <property type="component" value="Unassembled WGS sequence"/>
</dbReference>
<dbReference type="InterPro" id="IPR027417">
    <property type="entry name" value="P-loop_NTPase"/>
</dbReference>
<dbReference type="Gene3D" id="1.10.10.60">
    <property type="entry name" value="Homeodomain-like"/>
    <property type="match status" value="1"/>
</dbReference>
<keyword evidence="14 16" id="KW-0009">Actin-binding</keyword>
<keyword evidence="5" id="KW-0808">Transferase</keyword>
<keyword evidence="8 16" id="KW-0067">ATP-binding</keyword>
<dbReference type="OrthoDB" id="370884at2759"/>
<evidence type="ECO:0000256" key="2">
    <source>
        <dbReference type="ARBA" id="ARBA00012543"/>
    </source>
</evidence>
<name>A0A8H3YEA9_9TREE</name>
<dbReference type="EC" id="2.4.1.16" evidence="2"/>
<dbReference type="InterPro" id="IPR004835">
    <property type="entry name" value="Chitin_synth"/>
</dbReference>
<feature type="domain" description="Myosin motor" evidence="20">
    <location>
        <begin position="10"/>
        <end position="798"/>
    </location>
</feature>
<evidence type="ECO:0000256" key="14">
    <source>
        <dbReference type="ARBA" id="ARBA00023203"/>
    </source>
</evidence>
<dbReference type="GO" id="GO:0030428">
    <property type="term" value="C:cell septum"/>
    <property type="evidence" value="ECO:0007669"/>
    <property type="project" value="TreeGrafter"/>
</dbReference>
<dbReference type="SUPFAM" id="SSF53448">
    <property type="entry name" value="Nucleotide-diphospho-sugar transferases"/>
    <property type="match status" value="1"/>
</dbReference>
<keyword evidence="6 18" id="KW-0812">Transmembrane</keyword>
<dbReference type="SUPFAM" id="SSF109715">
    <property type="entry name" value="DEK C-terminal domain"/>
    <property type="match status" value="1"/>
</dbReference>
<dbReference type="GO" id="GO:0006031">
    <property type="term" value="P:chitin biosynthetic process"/>
    <property type="evidence" value="ECO:0007669"/>
    <property type="project" value="TreeGrafter"/>
</dbReference>
<dbReference type="CDD" id="cd14879">
    <property type="entry name" value="MYSc_Myo17"/>
    <property type="match status" value="1"/>
</dbReference>
<keyword evidence="11 18" id="KW-0472">Membrane</keyword>
<evidence type="ECO:0000256" key="7">
    <source>
        <dbReference type="ARBA" id="ARBA00022741"/>
    </source>
</evidence>
<dbReference type="PROSITE" id="PS50255">
    <property type="entry name" value="CYTOCHROME_B5_2"/>
    <property type="match status" value="1"/>
</dbReference>
<dbReference type="Pfam" id="PF08766">
    <property type="entry name" value="DEK_C"/>
    <property type="match status" value="1"/>
</dbReference>
<dbReference type="Gene3D" id="3.10.120.10">
    <property type="entry name" value="Cytochrome b5-like heme/steroid binding domain"/>
    <property type="match status" value="2"/>
</dbReference>
<evidence type="ECO:0000256" key="8">
    <source>
        <dbReference type="ARBA" id="ARBA00022840"/>
    </source>
</evidence>
<dbReference type="SUPFAM" id="SSF55856">
    <property type="entry name" value="Cytochrome b5-like heme/steroid binding domain"/>
    <property type="match status" value="1"/>
</dbReference>
<evidence type="ECO:0000313" key="23">
    <source>
        <dbReference type="Proteomes" id="UP000620104"/>
    </source>
</evidence>
<feature type="transmembrane region" description="Helical" evidence="18">
    <location>
        <begin position="1644"/>
        <end position="1665"/>
    </location>
</feature>
<feature type="domain" description="Cytochrome b5 heme-binding" evidence="19">
    <location>
        <begin position="1008"/>
        <end position="1070"/>
    </location>
</feature>
<comment type="subcellular location">
    <subcellularLocation>
        <location evidence="1">Cell membrane</location>
        <topology evidence="1">Multi-pass membrane protein</topology>
    </subcellularLocation>
</comment>
<dbReference type="InterPro" id="IPR001199">
    <property type="entry name" value="Cyt_B5-like_heme/steroid-bd"/>
</dbReference>
<evidence type="ECO:0000259" key="21">
    <source>
        <dbReference type="PROSITE" id="PS51998"/>
    </source>
</evidence>
<evidence type="ECO:0000256" key="13">
    <source>
        <dbReference type="ARBA" id="ARBA00023180"/>
    </source>
</evidence>
<dbReference type="SMART" id="SM00242">
    <property type="entry name" value="MYSc"/>
    <property type="match status" value="1"/>
</dbReference>
<feature type="transmembrane region" description="Helical" evidence="18">
    <location>
        <begin position="982"/>
        <end position="1004"/>
    </location>
</feature>
<keyword evidence="7 16" id="KW-0547">Nucleotide-binding</keyword>
<dbReference type="GO" id="GO:0031505">
    <property type="term" value="P:fungal-type cell wall organization"/>
    <property type="evidence" value="ECO:0007669"/>
    <property type="project" value="TreeGrafter"/>
</dbReference>
<evidence type="ECO:0000256" key="18">
    <source>
        <dbReference type="SAM" id="Phobius"/>
    </source>
</evidence>
<comment type="catalytic activity">
    <reaction evidence="15">
        <text>[(1-&gt;4)-N-acetyl-beta-D-glucosaminyl](n) + UDP-N-acetyl-alpha-D-glucosamine = [(1-&gt;4)-N-acetyl-beta-D-glucosaminyl](n+1) + UDP + H(+)</text>
        <dbReference type="Rhea" id="RHEA:16637"/>
        <dbReference type="Rhea" id="RHEA-COMP:9593"/>
        <dbReference type="Rhea" id="RHEA-COMP:9595"/>
        <dbReference type="ChEBI" id="CHEBI:15378"/>
        <dbReference type="ChEBI" id="CHEBI:17029"/>
        <dbReference type="ChEBI" id="CHEBI:57705"/>
        <dbReference type="ChEBI" id="CHEBI:58223"/>
        <dbReference type="EC" id="2.4.1.16"/>
    </reaction>
</comment>
<feature type="transmembrane region" description="Helical" evidence="18">
    <location>
        <begin position="945"/>
        <end position="961"/>
    </location>
</feature>
<protein>
    <recommendedName>
        <fullName evidence="2">chitin synthase</fullName>
        <ecNumber evidence="2">2.4.1.16</ecNumber>
    </recommendedName>
</protein>
<dbReference type="EMBL" id="BLZA01000009">
    <property type="protein sequence ID" value="GHJ84581.1"/>
    <property type="molecule type" value="Genomic_DNA"/>
</dbReference>
<dbReference type="GO" id="GO:0003774">
    <property type="term" value="F:cytoskeletal motor activity"/>
    <property type="evidence" value="ECO:0007669"/>
    <property type="project" value="UniProtKB-UniRule"/>
</dbReference>
<dbReference type="SUPFAM" id="SSF52540">
    <property type="entry name" value="P-loop containing nucleoside triphosphate hydrolases"/>
    <property type="match status" value="1"/>
</dbReference>
<dbReference type="InterPro" id="IPR029044">
    <property type="entry name" value="Nucleotide-diphossugar_trans"/>
</dbReference>
<dbReference type="Pfam" id="PF00173">
    <property type="entry name" value="Cyt-b5"/>
    <property type="match status" value="1"/>
</dbReference>
<dbReference type="Gene3D" id="3.40.850.10">
    <property type="entry name" value="Kinesin motor domain"/>
    <property type="match status" value="1"/>
</dbReference>
<dbReference type="Pfam" id="PF03142">
    <property type="entry name" value="Chitin_synth_2"/>
    <property type="match status" value="1"/>
</dbReference>
<evidence type="ECO:0000256" key="12">
    <source>
        <dbReference type="ARBA" id="ARBA00023175"/>
    </source>
</evidence>